<keyword evidence="1" id="KW-0812">Transmembrane</keyword>
<evidence type="ECO:0000256" key="1">
    <source>
        <dbReference type="SAM" id="Phobius"/>
    </source>
</evidence>
<reference evidence="2 3" key="1">
    <citation type="submission" date="2018-11" db="EMBL/GenBank/DDBJ databases">
        <authorList>
            <person name="Zhou Z."/>
            <person name="Wang G."/>
        </authorList>
    </citation>
    <scope>NUCLEOTIDE SEQUENCE [LARGE SCALE GENOMIC DNA]</scope>
    <source>
        <strain evidence="2 3">KCTC52004</strain>
    </source>
</reference>
<keyword evidence="3" id="KW-1185">Reference proteome</keyword>
<protein>
    <recommendedName>
        <fullName evidence="4">DUF1440 domain-containing protein</fullName>
    </recommendedName>
</protein>
<sequence>MNDRNTTIMQALASGVIGAGVLTALHETARHYIDDAPRADVLGMRAIRNTLTKIDVATPSDEELHDWALGGDLVSNALYYSLVGLAKPRYELLAGTALGLAAGIGAVGLTGPLGLGTAPTQRTASTAAMTISWYVIGGLAAAGAYALLKRR</sequence>
<keyword evidence="1" id="KW-1133">Transmembrane helix</keyword>
<keyword evidence="1" id="KW-0472">Membrane</keyword>
<organism evidence="2 3">
    <name type="scientific">Larkinella rosea</name>
    <dbReference type="NCBI Taxonomy" id="2025312"/>
    <lineage>
        <taxon>Bacteria</taxon>
        <taxon>Pseudomonadati</taxon>
        <taxon>Bacteroidota</taxon>
        <taxon>Cytophagia</taxon>
        <taxon>Cytophagales</taxon>
        <taxon>Spirosomataceae</taxon>
        <taxon>Larkinella</taxon>
    </lineage>
</organism>
<evidence type="ECO:0000313" key="2">
    <source>
        <dbReference type="EMBL" id="RRB02036.1"/>
    </source>
</evidence>
<feature type="transmembrane region" description="Helical" evidence="1">
    <location>
        <begin position="131"/>
        <end position="148"/>
    </location>
</feature>
<dbReference type="OrthoDB" id="677977at2"/>
<gene>
    <name evidence="2" type="ORF">EHT25_16210</name>
</gene>
<name>A0A3P1BMM1_9BACT</name>
<evidence type="ECO:0000313" key="3">
    <source>
        <dbReference type="Proteomes" id="UP000271925"/>
    </source>
</evidence>
<accession>A0A3P1BMM1</accession>
<proteinExistence type="predicted"/>
<comment type="caution">
    <text evidence="2">The sequence shown here is derived from an EMBL/GenBank/DDBJ whole genome shotgun (WGS) entry which is preliminary data.</text>
</comment>
<dbReference type="Proteomes" id="UP000271925">
    <property type="component" value="Unassembled WGS sequence"/>
</dbReference>
<evidence type="ECO:0008006" key="4">
    <source>
        <dbReference type="Google" id="ProtNLM"/>
    </source>
</evidence>
<dbReference type="EMBL" id="RQJO01000009">
    <property type="protein sequence ID" value="RRB02036.1"/>
    <property type="molecule type" value="Genomic_DNA"/>
</dbReference>
<dbReference type="AlphaFoldDB" id="A0A3P1BMM1"/>
<feature type="transmembrane region" description="Helical" evidence="1">
    <location>
        <begin position="92"/>
        <end position="111"/>
    </location>
</feature>